<sequence>MSCGHDMTKARVGIGIWIFGIITSRMSNLQFMSQYTKKAGVEVSRDYIKIDYSSMLRGGVFFEQSSKMFDCMQSVNPADYIPHLSFPLLYLNGSNDWGRANSDKRWLKMSIDQDNSSLKVYYGGDHFFSHDSRFFDDVINEINRFV</sequence>
<reference evidence="1" key="1">
    <citation type="submission" date="2021-01" db="EMBL/GenBank/DDBJ databases">
        <authorList>
            <person name="Corre E."/>
            <person name="Pelletier E."/>
            <person name="Niang G."/>
            <person name="Scheremetjew M."/>
            <person name="Finn R."/>
            <person name="Kale V."/>
            <person name="Holt S."/>
            <person name="Cochrane G."/>
            <person name="Meng A."/>
            <person name="Brown T."/>
            <person name="Cohen L."/>
        </authorList>
    </citation>
    <scope>NUCLEOTIDE SEQUENCE</scope>
    <source>
        <strain evidence="1">CCAP1064/1</strain>
    </source>
</reference>
<proteinExistence type="predicted"/>
<protein>
    <recommendedName>
        <fullName evidence="2">Serine aminopeptidase S33 domain-containing protein</fullName>
    </recommendedName>
</protein>
<dbReference type="EMBL" id="HBEL01031054">
    <property type="protein sequence ID" value="CAD8418374.1"/>
    <property type="molecule type" value="Transcribed_RNA"/>
</dbReference>
<dbReference type="SUPFAM" id="SSF53474">
    <property type="entry name" value="alpha/beta-Hydrolases"/>
    <property type="match status" value="1"/>
</dbReference>
<evidence type="ECO:0000313" key="1">
    <source>
        <dbReference type="EMBL" id="CAD8418374.1"/>
    </source>
</evidence>
<dbReference type="InterPro" id="IPR029058">
    <property type="entry name" value="AB_hydrolase_fold"/>
</dbReference>
<dbReference type="AlphaFoldDB" id="A0A7S0CBL0"/>
<accession>A0A7S0CBL0</accession>
<name>A0A7S0CBL0_9STRA</name>
<organism evidence="1">
    <name type="scientific">Proboscia inermis</name>
    <dbReference type="NCBI Taxonomy" id="420281"/>
    <lineage>
        <taxon>Eukaryota</taxon>
        <taxon>Sar</taxon>
        <taxon>Stramenopiles</taxon>
        <taxon>Ochrophyta</taxon>
        <taxon>Bacillariophyta</taxon>
        <taxon>Coscinodiscophyceae</taxon>
        <taxon>Rhizosoleniophycidae</taxon>
        <taxon>Rhizosoleniales</taxon>
        <taxon>Rhizosoleniaceae</taxon>
        <taxon>Proboscia</taxon>
    </lineage>
</organism>
<dbReference type="Gene3D" id="3.40.50.1820">
    <property type="entry name" value="alpha/beta hydrolase"/>
    <property type="match status" value="1"/>
</dbReference>
<evidence type="ECO:0008006" key="2">
    <source>
        <dbReference type="Google" id="ProtNLM"/>
    </source>
</evidence>
<gene>
    <name evidence="1" type="ORF">PINE0816_LOCUS14509</name>
</gene>